<gene>
    <name evidence="2" type="ORF">GCM10007898_34990</name>
</gene>
<name>A0ABQ5XE42_9GAMM</name>
<accession>A0ABQ5XE42</accession>
<proteinExistence type="predicted"/>
<keyword evidence="3" id="KW-1185">Reference proteome</keyword>
<reference evidence="3" key="1">
    <citation type="journal article" date="2019" name="Int. J. Syst. Evol. Microbiol.">
        <title>The Global Catalogue of Microorganisms (GCM) 10K type strain sequencing project: providing services to taxonomists for standard genome sequencing and annotation.</title>
        <authorList>
            <consortium name="The Broad Institute Genomics Platform"/>
            <consortium name="The Broad Institute Genome Sequencing Center for Infectious Disease"/>
            <person name="Wu L."/>
            <person name="Ma J."/>
        </authorList>
    </citation>
    <scope>NUCLEOTIDE SEQUENCE [LARGE SCALE GENOMIC DNA]</scope>
    <source>
        <strain evidence="3">NBRC 111981</strain>
    </source>
</reference>
<evidence type="ECO:0000256" key="1">
    <source>
        <dbReference type="SAM" id="MobiDB-lite"/>
    </source>
</evidence>
<protein>
    <submittedName>
        <fullName evidence="2">Uncharacterized protein</fullName>
    </submittedName>
</protein>
<sequence length="767" mass="81419">MNQSERPVFFAGQYLSADDLTAAVLYEHVQTARHGLGAHTWGIAIGLDLVERSLPSGAVDVAMMPGVAWDGYGQAVVVAAPVKLSVNQFANFLNTSDNGDLIKVWLRYKEAATPSTPQGFALCSGDTSNRIAETYEVVAGDPTKGSHDTITVAGRQLDARTALQQFDADAPIVYDESIPFQQFPEAGDKRRWLIPIGMVRWFQQGNQPGQFVPRDDSGGASGQQAKDSDTIRAFRQYLGVVAESLQAADGAIRLRDRYRDPQKAKFQPPLVTDPSANDLVWVEGHLRVLGDARLVNGMLDFRAADGQRDGVPEALRRVDGNKAGGSDLQVLFAAKDGATGKNAFAVGNVNVDSKGALQDIVPFLTVRDNGLTCIGGTTTPVATLQVAGDLALDKIKGGSPLNLVNNATLIWNDGSTLWLNANLDQSKLIDGVRALGEFACDSLNIGGMGSNNNWSDPGAGNAWFAGSVAIGTTTLDASLVIQGAQDDQGMLRIFGNGGDFVYDGGKDKLFVFNNTGNITAFLGGTIGIGTTSPNAQLHVANNLQVDAGASISGSLSVSGNPSLNPVLALHSQQADQGNMSFFSNGGDIEYDGGSDQLFVIKNNGNVTSFMGGSIGIGTTNPLVNLQVEGDFYATGAVYAQFKPFLIPHPKDATGKYLVHCAIEGPEAAVYYRGESQLAGGIATVALPDYFEPLTLPTQRTVQITPIYEANEPISSLASSAVRNGSFNVRMITPDNPSQRFYWEVKAVRADVPALQVERPASSALARR</sequence>
<feature type="region of interest" description="Disordered" evidence="1">
    <location>
        <begin position="207"/>
        <end position="227"/>
    </location>
</feature>
<evidence type="ECO:0000313" key="2">
    <source>
        <dbReference type="EMBL" id="GLQ89924.1"/>
    </source>
</evidence>
<dbReference type="Proteomes" id="UP001156627">
    <property type="component" value="Unassembled WGS sequence"/>
</dbReference>
<organism evidence="2 3">
    <name type="scientific">Dyella flagellata</name>
    <dbReference type="NCBI Taxonomy" id="1867833"/>
    <lineage>
        <taxon>Bacteria</taxon>
        <taxon>Pseudomonadati</taxon>
        <taxon>Pseudomonadota</taxon>
        <taxon>Gammaproteobacteria</taxon>
        <taxon>Lysobacterales</taxon>
        <taxon>Rhodanobacteraceae</taxon>
        <taxon>Dyella</taxon>
    </lineage>
</organism>
<dbReference type="EMBL" id="BSOA01000044">
    <property type="protein sequence ID" value="GLQ89924.1"/>
    <property type="molecule type" value="Genomic_DNA"/>
</dbReference>
<evidence type="ECO:0000313" key="3">
    <source>
        <dbReference type="Proteomes" id="UP001156627"/>
    </source>
</evidence>
<comment type="caution">
    <text evidence="2">The sequence shown here is derived from an EMBL/GenBank/DDBJ whole genome shotgun (WGS) entry which is preliminary data.</text>
</comment>
<dbReference type="RefSeq" id="WP_284333360.1">
    <property type="nucleotide sequence ID" value="NZ_BSOA01000044.1"/>
</dbReference>